<comment type="caution">
    <text evidence="1">The sequence shown here is derived from an EMBL/GenBank/DDBJ whole genome shotgun (WGS) entry which is preliminary data.</text>
</comment>
<organism evidence="1 2">
    <name type="scientific">Larimichthys crocea</name>
    <name type="common">Large yellow croaker</name>
    <name type="synonym">Pseudosciaena crocea</name>
    <dbReference type="NCBI Taxonomy" id="215358"/>
    <lineage>
        <taxon>Eukaryota</taxon>
        <taxon>Metazoa</taxon>
        <taxon>Chordata</taxon>
        <taxon>Craniata</taxon>
        <taxon>Vertebrata</taxon>
        <taxon>Euteleostomi</taxon>
        <taxon>Actinopterygii</taxon>
        <taxon>Neopterygii</taxon>
        <taxon>Teleostei</taxon>
        <taxon>Neoteleostei</taxon>
        <taxon>Acanthomorphata</taxon>
        <taxon>Eupercaria</taxon>
        <taxon>Sciaenidae</taxon>
        <taxon>Larimichthys</taxon>
    </lineage>
</organism>
<proteinExistence type="predicted"/>
<name>A0ACD3R4I6_LARCR</name>
<evidence type="ECO:0000313" key="1">
    <source>
        <dbReference type="EMBL" id="TMS13628.1"/>
    </source>
</evidence>
<reference evidence="1" key="1">
    <citation type="submission" date="2018-11" db="EMBL/GenBank/DDBJ databases">
        <title>The sequence and de novo assembly of Larimichthys crocea genome using PacBio and Hi-C technologies.</title>
        <authorList>
            <person name="Xu P."/>
            <person name="Chen B."/>
            <person name="Zhou Z."/>
            <person name="Ke Q."/>
            <person name="Wu Y."/>
            <person name="Bai H."/>
            <person name="Pu F."/>
        </authorList>
    </citation>
    <scope>NUCLEOTIDE SEQUENCE</scope>
    <source>
        <tissue evidence="1">Muscle</tissue>
    </source>
</reference>
<keyword evidence="2" id="KW-1185">Reference proteome</keyword>
<dbReference type="Proteomes" id="UP000793456">
    <property type="component" value="Chromosome XI"/>
</dbReference>
<evidence type="ECO:0000313" key="2">
    <source>
        <dbReference type="Proteomes" id="UP000793456"/>
    </source>
</evidence>
<dbReference type="EMBL" id="CM011684">
    <property type="protein sequence ID" value="TMS13628.1"/>
    <property type="molecule type" value="Genomic_DNA"/>
</dbReference>
<gene>
    <name evidence="1" type="ORF">E3U43_018703</name>
</gene>
<sequence>QSELETDEVVPRLLSGQEAHLSSTLRHRGQRSLDVPGGGHSDPDNIILSLPAFGRNLYLSLTRDSKFLSGDFVVEERRGDQSAAVSRLSTNQLCFYSGSILNHTQSLASVSTCGGLTGIIQIGGDSMFIQPVGENDPSQSFSGLKHRLQRRRRSAKSSSAPDADQPNYCGTVQGKEKAKMSKVGEEGRGKRNAIRLHEAYTVETLVVADSDMVQYHGAEAAQRFLLTVMNMVYNMFHDQSLGVRINIRVTKLVLLHTRPEKLKVGHHGERSLETFCHWQYQEFGGPRYLGTNHIPGGRDDIPPVDTAVLGCQGLEPIQVKTG</sequence>
<feature type="non-terminal residue" evidence="1">
    <location>
        <position position="1"/>
    </location>
</feature>
<accession>A0ACD3R4I6</accession>
<protein>
    <submittedName>
        <fullName evidence="1">Uncharacterized protein</fullName>
    </submittedName>
</protein>